<dbReference type="CDD" id="cd01949">
    <property type="entry name" value="GGDEF"/>
    <property type="match status" value="1"/>
</dbReference>
<accession>A0ABT8J3S0</accession>
<dbReference type="NCBIfam" id="TIGR00254">
    <property type="entry name" value="GGDEF"/>
    <property type="match status" value="1"/>
</dbReference>
<feature type="region of interest" description="Disordered" evidence="2">
    <location>
        <begin position="311"/>
        <end position="344"/>
    </location>
</feature>
<dbReference type="PANTHER" id="PTHR45138:SF9">
    <property type="entry name" value="DIGUANYLATE CYCLASE DGCM-RELATED"/>
    <property type="match status" value="1"/>
</dbReference>
<comment type="caution">
    <text evidence="4">The sequence shown here is derived from an EMBL/GenBank/DDBJ whole genome shotgun (WGS) entry which is preliminary data.</text>
</comment>
<dbReference type="Gene3D" id="3.30.70.270">
    <property type="match status" value="1"/>
</dbReference>
<dbReference type="EMBL" id="JAROCD010000001">
    <property type="protein sequence ID" value="MDN4599733.1"/>
    <property type="molecule type" value="Genomic_DNA"/>
</dbReference>
<dbReference type="InterPro" id="IPR029787">
    <property type="entry name" value="Nucleotide_cyclase"/>
</dbReference>
<proteinExistence type="predicted"/>
<keyword evidence="5" id="KW-1185">Reference proteome</keyword>
<dbReference type="InterPro" id="IPR035965">
    <property type="entry name" value="PAS-like_dom_sf"/>
</dbReference>
<evidence type="ECO:0000256" key="1">
    <source>
        <dbReference type="SAM" id="Coils"/>
    </source>
</evidence>
<dbReference type="InterPro" id="IPR000160">
    <property type="entry name" value="GGDEF_dom"/>
</dbReference>
<evidence type="ECO:0000256" key="2">
    <source>
        <dbReference type="SAM" id="MobiDB-lite"/>
    </source>
</evidence>
<dbReference type="SUPFAM" id="SSF55073">
    <property type="entry name" value="Nucleotide cyclase"/>
    <property type="match status" value="1"/>
</dbReference>
<keyword evidence="4" id="KW-0808">Transferase</keyword>
<dbReference type="Pfam" id="PF00990">
    <property type="entry name" value="GGDEF"/>
    <property type="match status" value="1"/>
</dbReference>
<name>A0ABT8J3S0_9BACL</name>
<dbReference type="EC" id="2.7.7.65" evidence="4"/>
<dbReference type="InterPro" id="IPR000014">
    <property type="entry name" value="PAS"/>
</dbReference>
<dbReference type="InterPro" id="IPR050469">
    <property type="entry name" value="Diguanylate_Cyclase"/>
</dbReference>
<feature type="domain" description="GGDEF" evidence="3">
    <location>
        <begin position="195"/>
        <end position="323"/>
    </location>
</feature>
<reference evidence="4" key="1">
    <citation type="submission" date="2023-03" db="EMBL/GenBank/DDBJ databases">
        <title>MT1 and MT2 Draft Genomes of Novel Species.</title>
        <authorList>
            <person name="Venkateswaran K."/>
        </authorList>
    </citation>
    <scope>NUCLEOTIDE SEQUENCE</scope>
    <source>
        <strain evidence="4">F6_3S_P_1C</strain>
    </source>
</reference>
<evidence type="ECO:0000313" key="4">
    <source>
        <dbReference type="EMBL" id="MDN4599733.1"/>
    </source>
</evidence>
<dbReference type="RefSeq" id="WP_301243396.1">
    <property type="nucleotide sequence ID" value="NZ_JAROCD010000001.1"/>
</dbReference>
<dbReference type="CDD" id="cd00130">
    <property type="entry name" value="PAS"/>
    <property type="match status" value="1"/>
</dbReference>
<gene>
    <name evidence="4" type="ORF">P5G61_00715</name>
</gene>
<dbReference type="Pfam" id="PF00989">
    <property type="entry name" value="PAS"/>
    <property type="match status" value="1"/>
</dbReference>
<organism evidence="4 5">
    <name type="scientific">Paenibacillus vandeheii</name>
    <dbReference type="NCBI Taxonomy" id="3035917"/>
    <lineage>
        <taxon>Bacteria</taxon>
        <taxon>Bacillati</taxon>
        <taxon>Bacillota</taxon>
        <taxon>Bacilli</taxon>
        <taxon>Bacillales</taxon>
        <taxon>Paenibacillaceae</taxon>
        <taxon>Paenibacillus</taxon>
    </lineage>
</organism>
<dbReference type="Gene3D" id="3.30.450.20">
    <property type="entry name" value="PAS domain"/>
    <property type="match status" value="1"/>
</dbReference>
<dbReference type="Proteomes" id="UP001174205">
    <property type="component" value="Unassembled WGS sequence"/>
</dbReference>
<keyword evidence="1" id="KW-0175">Coiled coil</keyword>
<dbReference type="GO" id="GO:0052621">
    <property type="term" value="F:diguanylate cyclase activity"/>
    <property type="evidence" value="ECO:0007669"/>
    <property type="project" value="UniProtKB-EC"/>
</dbReference>
<dbReference type="InterPro" id="IPR043128">
    <property type="entry name" value="Rev_trsase/Diguanyl_cyclase"/>
</dbReference>
<evidence type="ECO:0000313" key="5">
    <source>
        <dbReference type="Proteomes" id="UP001174205"/>
    </source>
</evidence>
<protein>
    <submittedName>
        <fullName evidence="4">Diguanylate cyclase</fullName>
        <ecNumber evidence="4">2.7.7.65</ecNumber>
    </submittedName>
</protein>
<keyword evidence="4" id="KW-0548">Nucleotidyltransferase</keyword>
<dbReference type="PROSITE" id="PS50887">
    <property type="entry name" value="GGDEF"/>
    <property type="match status" value="1"/>
</dbReference>
<evidence type="ECO:0000259" key="3">
    <source>
        <dbReference type="PROSITE" id="PS50887"/>
    </source>
</evidence>
<feature type="coiled-coil region" evidence="1">
    <location>
        <begin position="123"/>
        <end position="160"/>
    </location>
</feature>
<dbReference type="NCBIfam" id="TIGR00229">
    <property type="entry name" value="sensory_box"/>
    <property type="match status" value="1"/>
</dbReference>
<sequence>MDLQLDLAPCGYFSISDSGIIQSINQTMLGMLKYERTELLGKHIESTMSVTNKLFFHTYFYPYIQLYGHVDEMYFSFRTSDQQDVPVLLNGVRQTRNGESIIECVVVIMRKRIEHEKDILQTKTKLQELYQATHEANKELERLHEEYKVKQQALIKVNDQLETMASTDLLTGLRNRRYFQDKMVESLAFFRDSQRCFSLLVVDIDHFKNINDTYGHPIGDLVLGNLAGLLQSLSRSTDVVARYGGEEFVIILADCEQEQAMLTAEQYRSQVASADWGEYNITVSIGAATVAKEDTHQSLFQKADKALYASKTGGRNRVTHASSEAGRSDPTLHGRIRGGSHGNP</sequence>
<dbReference type="SUPFAM" id="SSF55785">
    <property type="entry name" value="PYP-like sensor domain (PAS domain)"/>
    <property type="match status" value="1"/>
</dbReference>
<dbReference type="InterPro" id="IPR013767">
    <property type="entry name" value="PAS_fold"/>
</dbReference>
<dbReference type="SMART" id="SM00267">
    <property type="entry name" value="GGDEF"/>
    <property type="match status" value="1"/>
</dbReference>
<dbReference type="PANTHER" id="PTHR45138">
    <property type="entry name" value="REGULATORY COMPONENTS OF SENSORY TRANSDUCTION SYSTEM"/>
    <property type="match status" value="1"/>
</dbReference>